<keyword evidence="3" id="KW-1185">Reference proteome</keyword>
<dbReference type="PROSITE" id="PS50801">
    <property type="entry name" value="STAS"/>
    <property type="match status" value="1"/>
</dbReference>
<dbReference type="InterPro" id="IPR058548">
    <property type="entry name" value="MlaB-like_STAS"/>
</dbReference>
<dbReference type="Pfam" id="PF13466">
    <property type="entry name" value="STAS_2"/>
    <property type="match status" value="1"/>
</dbReference>
<dbReference type="InterPro" id="IPR036513">
    <property type="entry name" value="STAS_dom_sf"/>
</dbReference>
<evidence type="ECO:0000259" key="1">
    <source>
        <dbReference type="PROSITE" id="PS50801"/>
    </source>
</evidence>
<protein>
    <submittedName>
        <fullName evidence="2">STAS domain-containing protein</fullName>
    </submittedName>
</protein>
<comment type="caution">
    <text evidence="2">The sequence shown here is derived from an EMBL/GenBank/DDBJ whole genome shotgun (WGS) entry which is preliminary data.</text>
</comment>
<feature type="domain" description="STAS" evidence="1">
    <location>
        <begin position="21"/>
        <end position="95"/>
    </location>
</feature>
<dbReference type="Gene3D" id="3.30.750.24">
    <property type="entry name" value="STAS domain"/>
    <property type="match status" value="1"/>
</dbReference>
<dbReference type="AlphaFoldDB" id="A0A7Y6I916"/>
<dbReference type="CDD" id="cd07043">
    <property type="entry name" value="STAS_anti-anti-sigma_factors"/>
    <property type="match status" value="1"/>
</dbReference>
<reference evidence="2 3" key="1">
    <citation type="submission" date="2020-06" db="EMBL/GenBank/DDBJ databases">
        <title>Nonomuraea sp. SMC257, a novel actinomycete isolated from soil.</title>
        <authorList>
            <person name="Chanama M."/>
        </authorList>
    </citation>
    <scope>NUCLEOTIDE SEQUENCE [LARGE SCALE GENOMIC DNA]</scope>
    <source>
        <strain evidence="2 3">SMC257</strain>
    </source>
</reference>
<dbReference type="EMBL" id="JABWGN010000008">
    <property type="protein sequence ID" value="NUW33928.1"/>
    <property type="molecule type" value="Genomic_DNA"/>
</dbReference>
<gene>
    <name evidence="2" type="ORF">HTZ77_21190</name>
</gene>
<accession>A0A7Y6I916</accession>
<proteinExistence type="predicted"/>
<evidence type="ECO:0000313" key="2">
    <source>
        <dbReference type="EMBL" id="NUW33928.1"/>
    </source>
</evidence>
<sequence length="124" mass="12948">MSPNPSQPPSLRVEEWEAGPVVVLALSGALVRATAHTLEQPLVRALARRVPPLVVVDAERLSAVDPVGGDLLAHAVRYATQAGGRLVVAGGGERVEAHVADAMSPTLDEALSELARPTRRGDPP</sequence>
<dbReference type="SUPFAM" id="SSF52091">
    <property type="entry name" value="SpoIIaa-like"/>
    <property type="match status" value="1"/>
</dbReference>
<dbReference type="InterPro" id="IPR002645">
    <property type="entry name" value="STAS_dom"/>
</dbReference>
<dbReference type="RefSeq" id="WP_175591389.1">
    <property type="nucleotide sequence ID" value="NZ_JABWGN010000008.1"/>
</dbReference>
<evidence type="ECO:0000313" key="3">
    <source>
        <dbReference type="Proteomes" id="UP000586042"/>
    </source>
</evidence>
<name>A0A7Y6I916_9ACTN</name>
<dbReference type="Proteomes" id="UP000586042">
    <property type="component" value="Unassembled WGS sequence"/>
</dbReference>
<organism evidence="2 3">
    <name type="scientific">Nonomuraea montanisoli</name>
    <dbReference type="NCBI Taxonomy" id="2741721"/>
    <lineage>
        <taxon>Bacteria</taxon>
        <taxon>Bacillati</taxon>
        <taxon>Actinomycetota</taxon>
        <taxon>Actinomycetes</taxon>
        <taxon>Streptosporangiales</taxon>
        <taxon>Streptosporangiaceae</taxon>
        <taxon>Nonomuraea</taxon>
    </lineage>
</organism>